<sequence length="64" mass="7047">MALLFVYICPHCGNEVVLVAPVQPMTVTCGSCRNRFPIVPVDERTVQYVYTMLGDGRAAVNPSF</sequence>
<reference evidence="1" key="2">
    <citation type="submission" date="2021-09" db="EMBL/GenBank/DDBJ databases">
        <authorList>
            <person name="Gilroy R."/>
        </authorList>
    </citation>
    <scope>NUCLEOTIDE SEQUENCE</scope>
    <source>
        <strain evidence="1">ChiGjej2B2-19336</strain>
    </source>
</reference>
<evidence type="ECO:0000313" key="1">
    <source>
        <dbReference type="EMBL" id="HJD96766.1"/>
    </source>
</evidence>
<dbReference type="Proteomes" id="UP000698963">
    <property type="component" value="Unassembled WGS sequence"/>
</dbReference>
<proteinExistence type="predicted"/>
<dbReference type="EMBL" id="DYZA01000071">
    <property type="protein sequence ID" value="HJD96766.1"/>
    <property type="molecule type" value="Genomic_DNA"/>
</dbReference>
<comment type="caution">
    <text evidence="1">The sequence shown here is derived from an EMBL/GenBank/DDBJ whole genome shotgun (WGS) entry which is preliminary data.</text>
</comment>
<protein>
    <submittedName>
        <fullName evidence="1">Uncharacterized protein</fullName>
    </submittedName>
</protein>
<dbReference type="AlphaFoldDB" id="A0A921AVL9"/>
<evidence type="ECO:0000313" key="2">
    <source>
        <dbReference type="Proteomes" id="UP000698963"/>
    </source>
</evidence>
<organism evidence="1 2">
    <name type="scientific">Mailhella massiliensis</name>
    <dbReference type="NCBI Taxonomy" id="1903261"/>
    <lineage>
        <taxon>Bacteria</taxon>
        <taxon>Pseudomonadati</taxon>
        <taxon>Thermodesulfobacteriota</taxon>
        <taxon>Desulfovibrionia</taxon>
        <taxon>Desulfovibrionales</taxon>
        <taxon>Desulfovibrionaceae</taxon>
        <taxon>Mailhella</taxon>
    </lineage>
</organism>
<gene>
    <name evidence="1" type="ORF">K8W16_03865</name>
</gene>
<reference evidence="1" key="1">
    <citation type="journal article" date="2021" name="PeerJ">
        <title>Extensive microbial diversity within the chicken gut microbiome revealed by metagenomics and culture.</title>
        <authorList>
            <person name="Gilroy R."/>
            <person name="Ravi A."/>
            <person name="Getino M."/>
            <person name="Pursley I."/>
            <person name="Horton D.L."/>
            <person name="Alikhan N.F."/>
            <person name="Baker D."/>
            <person name="Gharbi K."/>
            <person name="Hall N."/>
            <person name="Watson M."/>
            <person name="Adriaenssens E.M."/>
            <person name="Foster-Nyarko E."/>
            <person name="Jarju S."/>
            <person name="Secka A."/>
            <person name="Antonio M."/>
            <person name="Oren A."/>
            <person name="Chaudhuri R.R."/>
            <person name="La Ragione R."/>
            <person name="Hildebrand F."/>
            <person name="Pallen M.J."/>
        </authorList>
    </citation>
    <scope>NUCLEOTIDE SEQUENCE</scope>
    <source>
        <strain evidence="1">ChiGjej2B2-19336</strain>
    </source>
</reference>
<accession>A0A921AVL9</accession>
<dbReference type="RefSeq" id="WP_304121298.1">
    <property type="nucleotide sequence ID" value="NZ_DYZA01000071.1"/>
</dbReference>
<name>A0A921AVL9_9BACT</name>